<dbReference type="STRING" id="1798535.A2V68_00340"/>
<dbReference type="Proteomes" id="UP000176651">
    <property type="component" value="Unassembled WGS sequence"/>
</dbReference>
<dbReference type="InterPro" id="IPR036249">
    <property type="entry name" value="Thioredoxin-like_sf"/>
</dbReference>
<gene>
    <name evidence="2" type="ORF">A2V68_00340</name>
</gene>
<evidence type="ECO:0000313" key="3">
    <source>
        <dbReference type="Proteomes" id="UP000176651"/>
    </source>
</evidence>
<dbReference type="Gene3D" id="3.40.30.10">
    <property type="entry name" value="Glutaredoxin"/>
    <property type="match status" value="1"/>
</dbReference>
<feature type="domain" description="Glutaredoxin" evidence="1">
    <location>
        <begin position="8"/>
        <end position="58"/>
    </location>
</feature>
<accession>A0A1F4NS09</accession>
<organism evidence="2 3">
    <name type="scientific">candidate division Kazan bacterium RBG_13_50_9</name>
    <dbReference type="NCBI Taxonomy" id="1798535"/>
    <lineage>
        <taxon>Bacteria</taxon>
        <taxon>Bacteria division Kazan-3B-28</taxon>
    </lineage>
</organism>
<comment type="caution">
    <text evidence="2">The sequence shown here is derived from an EMBL/GenBank/DDBJ whole genome shotgun (WGS) entry which is preliminary data.</text>
</comment>
<proteinExistence type="predicted"/>
<dbReference type="AlphaFoldDB" id="A0A1F4NS09"/>
<sequence>MPKVKRYLIYSTPACVYCRLLKQWLGKSGIAFEEVNVAADPIRGQEMIQRTGQMGVPVSIITFADGREEIVLGFNQAQLKDLLGLGT</sequence>
<reference evidence="2 3" key="1">
    <citation type="journal article" date="2016" name="Nat. Commun.">
        <title>Thousands of microbial genomes shed light on interconnected biogeochemical processes in an aquifer system.</title>
        <authorList>
            <person name="Anantharaman K."/>
            <person name="Brown C.T."/>
            <person name="Hug L.A."/>
            <person name="Sharon I."/>
            <person name="Castelle C.J."/>
            <person name="Probst A.J."/>
            <person name="Thomas B.C."/>
            <person name="Singh A."/>
            <person name="Wilkins M.J."/>
            <person name="Karaoz U."/>
            <person name="Brodie E.L."/>
            <person name="Williams K.H."/>
            <person name="Hubbard S.S."/>
            <person name="Banfield J.F."/>
        </authorList>
    </citation>
    <scope>NUCLEOTIDE SEQUENCE [LARGE SCALE GENOMIC DNA]</scope>
</reference>
<name>A0A1F4NS09_UNCK3</name>
<protein>
    <recommendedName>
        <fullName evidence="1">Glutaredoxin domain-containing protein</fullName>
    </recommendedName>
</protein>
<dbReference type="SUPFAM" id="SSF52833">
    <property type="entry name" value="Thioredoxin-like"/>
    <property type="match status" value="1"/>
</dbReference>
<dbReference type="Pfam" id="PF00462">
    <property type="entry name" value="Glutaredoxin"/>
    <property type="match status" value="1"/>
</dbReference>
<dbReference type="PROSITE" id="PS51354">
    <property type="entry name" value="GLUTAREDOXIN_2"/>
    <property type="match status" value="1"/>
</dbReference>
<evidence type="ECO:0000313" key="2">
    <source>
        <dbReference type="EMBL" id="OGB74210.1"/>
    </source>
</evidence>
<dbReference type="EMBL" id="META01000003">
    <property type="protein sequence ID" value="OGB74210.1"/>
    <property type="molecule type" value="Genomic_DNA"/>
</dbReference>
<evidence type="ECO:0000259" key="1">
    <source>
        <dbReference type="Pfam" id="PF00462"/>
    </source>
</evidence>
<dbReference type="InterPro" id="IPR002109">
    <property type="entry name" value="Glutaredoxin"/>
</dbReference>
<dbReference type="CDD" id="cd02976">
    <property type="entry name" value="NrdH"/>
    <property type="match status" value="1"/>
</dbReference>